<dbReference type="EMBL" id="JAPFFF010000024">
    <property type="protein sequence ID" value="KAK8850113.1"/>
    <property type="molecule type" value="Genomic_DNA"/>
</dbReference>
<accession>A0ABR2HP23</accession>
<sequence length="148" mass="17740">MLRYRHLLDENGFNTIIDFISSDFATDKYKAFANKPPSKWMSVARFNGKIHTKEDEINEEEEEESDSTLEEESCDENSDDSEYSDMEEEEEEEEFYEEDSVKIIYKNKLEQILDEITRLKKILREIDIQMKPKNTQAFFIFHQNFLII</sequence>
<gene>
    <name evidence="2" type="ORF">M9Y10_018224</name>
</gene>
<comment type="caution">
    <text evidence="2">The sequence shown here is derived from an EMBL/GenBank/DDBJ whole genome shotgun (WGS) entry which is preliminary data.</text>
</comment>
<evidence type="ECO:0000313" key="2">
    <source>
        <dbReference type="EMBL" id="KAK8850113.1"/>
    </source>
</evidence>
<evidence type="ECO:0000256" key="1">
    <source>
        <dbReference type="SAM" id="MobiDB-lite"/>
    </source>
</evidence>
<organism evidence="2 3">
    <name type="scientific">Tritrichomonas musculus</name>
    <dbReference type="NCBI Taxonomy" id="1915356"/>
    <lineage>
        <taxon>Eukaryota</taxon>
        <taxon>Metamonada</taxon>
        <taxon>Parabasalia</taxon>
        <taxon>Tritrichomonadida</taxon>
        <taxon>Tritrichomonadidae</taxon>
        <taxon>Tritrichomonas</taxon>
    </lineage>
</organism>
<protein>
    <submittedName>
        <fullName evidence="2">Uncharacterized protein</fullName>
    </submittedName>
</protein>
<evidence type="ECO:0000313" key="3">
    <source>
        <dbReference type="Proteomes" id="UP001470230"/>
    </source>
</evidence>
<feature type="region of interest" description="Disordered" evidence="1">
    <location>
        <begin position="51"/>
        <end position="98"/>
    </location>
</feature>
<name>A0ABR2HP23_9EUKA</name>
<reference evidence="2 3" key="1">
    <citation type="submission" date="2024-04" db="EMBL/GenBank/DDBJ databases">
        <title>Tritrichomonas musculus Genome.</title>
        <authorList>
            <person name="Alves-Ferreira E."/>
            <person name="Grigg M."/>
            <person name="Lorenzi H."/>
            <person name="Galac M."/>
        </authorList>
    </citation>
    <scope>NUCLEOTIDE SEQUENCE [LARGE SCALE GENOMIC DNA]</scope>
    <source>
        <strain evidence="2 3">EAF2021</strain>
    </source>
</reference>
<proteinExistence type="predicted"/>
<keyword evidence="3" id="KW-1185">Reference proteome</keyword>
<dbReference type="Proteomes" id="UP001470230">
    <property type="component" value="Unassembled WGS sequence"/>
</dbReference>
<feature type="compositionally biased region" description="Acidic residues" evidence="1">
    <location>
        <begin position="56"/>
        <end position="98"/>
    </location>
</feature>